<dbReference type="Gene3D" id="1.10.1200.10">
    <property type="entry name" value="ACP-like"/>
    <property type="match status" value="1"/>
</dbReference>
<dbReference type="InterPro" id="IPR036736">
    <property type="entry name" value="ACP-like_sf"/>
</dbReference>
<dbReference type="Proteomes" id="UP000194218">
    <property type="component" value="Chromosome"/>
</dbReference>
<keyword evidence="2" id="KW-0597">Phosphoprotein</keyword>
<organism evidence="4 5">
    <name type="scientific">Streptomyces marincola</name>
    <dbReference type="NCBI Taxonomy" id="2878388"/>
    <lineage>
        <taxon>Bacteria</taxon>
        <taxon>Bacillati</taxon>
        <taxon>Actinomycetota</taxon>
        <taxon>Actinomycetes</taxon>
        <taxon>Kitasatosporales</taxon>
        <taxon>Streptomycetaceae</taxon>
        <taxon>Streptomyces</taxon>
    </lineage>
</organism>
<accession>A0A1W7CVR4</accession>
<dbReference type="RefSeq" id="WP_086158329.1">
    <property type="nucleotide sequence ID" value="NZ_CP021121.1"/>
</dbReference>
<dbReference type="KEGG" id="smao:CAG99_08085"/>
<evidence type="ECO:0000256" key="1">
    <source>
        <dbReference type="ARBA" id="ARBA00022450"/>
    </source>
</evidence>
<dbReference type="InterPro" id="IPR009081">
    <property type="entry name" value="PP-bd_ACP"/>
</dbReference>
<reference evidence="4 5" key="1">
    <citation type="submission" date="2017-05" db="EMBL/GenBank/DDBJ databases">
        <title>Complete genome sequence of Streptomyces sp. SCSIO 03032 revealed the diverse biosynthetic pathways for its bioactive secondary metabolites.</title>
        <authorList>
            <person name="Ma L."/>
            <person name="Zhu Y."/>
            <person name="Zhang W."/>
            <person name="Zhang G."/>
            <person name="Tian X."/>
            <person name="Zhang S."/>
            <person name="Zhang C."/>
        </authorList>
    </citation>
    <scope>NUCLEOTIDE SEQUENCE [LARGE SCALE GENOMIC DNA]</scope>
    <source>
        <strain evidence="4 5">SCSIO 03032</strain>
    </source>
</reference>
<gene>
    <name evidence="4" type="ORF">CAG99_08085</name>
</gene>
<dbReference type="InterPro" id="IPR020806">
    <property type="entry name" value="PKS_PP-bd"/>
</dbReference>
<dbReference type="EMBL" id="CP021121">
    <property type="protein sequence ID" value="ARQ68827.1"/>
    <property type="molecule type" value="Genomic_DNA"/>
</dbReference>
<sequence>MTIGEAEQVTVEPTGDTVREWLRERVATHTGREPSGIADDVPLHRYGFDSLYAVTLCLEVEERFALPIEPTSVWDHPTVTRLTAFIEGQLAGA</sequence>
<evidence type="ECO:0000313" key="5">
    <source>
        <dbReference type="Proteomes" id="UP000194218"/>
    </source>
</evidence>
<proteinExistence type="predicted"/>
<dbReference type="SMART" id="SM00823">
    <property type="entry name" value="PKS_PP"/>
    <property type="match status" value="1"/>
</dbReference>
<dbReference type="OrthoDB" id="9023404at2"/>
<evidence type="ECO:0000259" key="3">
    <source>
        <dbReference type="PROSITE" id="PS50075"/>
    </source>
</evidence>
<dbReference type="SMART" id="SM01294">
    <property type="entry name" value="PKS_PP_betabranch"/>
    <property type="match status" value="1"/>
</dbReference>
<dbReference type="SUPFAM" id="SSF47336">
    <property type="entry name" value="ACP-like"/>
    <property type="match status" value="1"/>
</dbReference>
<dbReference type="Pfam" id="PF00550">
    <property type="entry name" value="PP-binding"/>
    <property type="match status" value="1"/>
</dbReference>
<dbReference type="GO" id="GO:0017000">
    <property type="term" value="P:antibiotic biosynthetic process"/>
    <property type="evidence" value="ECO:0007669"/>
    <property type="project" value="UniProtKB-ARBA"/>
</dbReference>
<evidence type="ECO:0000313" key="4">
    <source>
        <dbReference type="EMBL" id="ARQ68827.1"/>
    </source>
</evidence>
<feature type="domain" description="Carrier" evidence="3">
    <location>
        <begin position="13"/>
        <end position="90"/>
    </location>
</feature>
<dbReference type="AlphaFoldDB" id="A0A1W7CVR4"/>
<evidence type="ECO:0000256" key="2">
    <source>
        <dbReference type="ARBA" id="ARBA00022553"/>
    </source>
</evidence>
<keyword evidence="5" id="KW-1185">Reference proteome</keyword>
<dbReference type="PROSITE" id="PS50075">
    <property type="entry name" value="CARRIER"/>
    <property type="match status" value="1"/>
</dbReference>
<protein>
    <recommendedName>
        <fullName evidence="3">Carrier domain-containing protein</fullName>
    </recommendedName>
</protein>
<dbReference type="GO" id="GO:0031177">
    <property type="term" value="F:phosphopantetheine binding"/>
    <property type="evidence" value="ECO:0007669"/>
    <property type="project" value="InterPro"/>
</dbReference>
<name>A0A1W7CVR4_9ACTN</name>
<keyword evidence="1" id="KW-0596">Phosphopantetheine</keyword>